<organism evidence="1 2">
    <name type="scientific">Cynara cardunculus var. scolymus</name>
    <name type="common">Globe artichoke</name>
    <name type="synonym">Cynara scolymus</name>
    <dbReference type="NCBI Taxonomy" id="59895"/>
    <lineage>
        <taxon>Eukaryota</taxon>
        <taxon>Viridiplantae</taxon>
        <taxon>Streptophyta</taxon>
        <taxon>Embryophyta</taxon>
        <taxon>Tracheophyta</taxon>
        <taxon>Spermatophyta</taxon>
        <taxon>Magnoliopsida</taxon>
        <taxon>eudicotyledons</taxon>
        <taxon>Gunneridae</taxon>
        <taxon>Pentapetalae</taxon>
        <taxon>asterids</taxon>
        <taxon>campanulids</taxon>
        <taxon>Asterales</taxon>
        <taxon>Asteraceae</taxon>
        <taxon>Carduoideae</taxon>
        <taxon>Cardueae</taxon>
        <taxon>Carduinae</taxon>
        <taxon>Cynara</taxon>
    </lineage>
</organism>
<keyword evidence="2" id="KW-1185">Reference proteome</keyword>
<protein>
    <submittedName>
        <fullName evidence="1">Uncharacterized protein</fullName>
    </submittedName>
</protein>
<comment type="caution">
    <text evidence="1">The sequence shown here is derived from an EMBL/GenBank/DDBJ whole genome shotgun (WGS) entry which is preliminary data.</text>
</comment>
<reference evidence="1 2" key="1">
    <citation type="journal article" date="2016" name="Sci. Rep.">
        <title>The genome sequence of the outbreeding globe artichoke constructed de novo incorporating a phase-aware low-pass sequencing strategy of F1 progeny.</title>
        <authorList>
            <person name="Scaglione D."/>
            <person name="Reyes-Chin-Wo S."/>
            <person name="Acquadro A."/>
            <person name="Froenicke L."/>
            <person name="Portis E."/>
            <person name="Beitel C."/>
            <person name="Tirone M."/>
            <person name="Mauro R."/>
            <person name="Lo Monaco A."/>
            <person name="Mauromicale G."/>
            <person name="Faccioli P."/>
            <person name="Cattivelli L."/>
            <person name="Rieseberg L."/>
            <person name="Michelmore R."/>
            <person name="Lanteri S."/>
        </authorList>
    </citation>
    <scope>NUCLEOTIDE SEQUENCE [LARGE SCALE GENOMIC DNA]</scope>
    <source>
        <strain evidence="1">2C</strain>
    </source>
</reference>
<evidence type="ECO:0000313" key="1">
    <source>
        <dbReference type="EMBL" id="KVH90973.1"/>
    </source>
</evidence>
<gene>
    <name evidence="1" type="ORF">Ccrd_007026</name>
</gene>
<proteinExistence type="predicted"/>
<accession>A0A103XHS6</accession>
<dbReference type="Proteomes" id="UP000243975">
    <property type="component" value="Unassembled WGS sequence"/>
</dbReference>
<dbReference type="EMBL" id="LEKV01005086">
    <property type="protein sequence ID" value="KVH90973.1"/>
    <property type="molecule type" value="Genomic_DNA"/>
</dbReference>
<dbReference type="AlphaFoldDB" id="A0A103XHS6"/>
<name>A0A103XHS6_CYNCS</name>
<evidence type="ECO:0000313" key="2">
    <source>
        <dbReference type="Proteomes" id="UP000243975"/>
    </source>
</evidence>
<dbReference type="Gramene" id="KVH90973">
    <property type="protein sequence ID" value="KVH90973"/>
    <property type="gene ID" value="Ccrd_007026"/>
</dbReference>
<sequence length="50" mass="5628">MLPYESIDEANDSLEKLVHFAIGRSHGLVTEMSIFKAFGVTKPFELCDQL</sequence>